<sequence length="102" mass="11640">MLGWLSSDRTFSTDLLVEMLGWLSSDRTFSTDLLVEMLDWLSSDRTFSTDLLVEMLGWLSSDRTFSTDFNKSKTIEISQLPNIIHMSTINTSLFCVITSKSM</sequence>
<reference evidence="1" key="1">
    <citation type="journal article" date="2019" name="bioRxiv">
        <title>The Genome of the Zebra Mussel, Dreissena polymorpha: A Resource for Invasive Species Research.</title>
        <authorList>
            <person name="McCartney M.A."/>
            <person name="Auch B."/>
            <person name="Kono T."/>
            <person name="Mallez S."/>
            <person name="Zhang Y."/>
            <person name="Obille A."/>
            <person name="Becker A."/>
            <person name="Abrahante J.E."/>
            <person name="Garbe J."/>
            <person name="Badalamenti J.P."/>
            <person name="Herman A."/>
            <person name="Mangelson H."/>
            <person name="Liachko I."/>
            <person name="Sullivan S."/>
            <person name="Sone E.D."/>
            <person name="Koren S."/>
            <person name="Silverstein K.A.T."/>
            <person name="Beckman K.B."/>
            <person name="Gohl D.M."/>
        </authorList>
    </citation>
    <scope>NUCLEOTIDE SEQUENCE</scope>
    <source>
        <strain evidence="1">Duluth1</strain>
        <tissue evidence="1">Whole animal</tissue>
    </source>
</reference>
<dbReference type="EMBL" id="JAIWYP010000006">
    <property type="protein sequence ID" value="KAH3811372.1"/>
    <property type="molecule type" value="Genomic_DNA"/>
</dbReference>
<organism evidence="1 2">
    <name type="scientific">Dreissena polymorpha</name>
    <name type="common">Zebra mussel</name>
    <name type="synonym">Mytilus polymorpha</name>
    <dbReference type="NCBI Taxonomy" id="45954"/>
    <lineage>
        <taxon>Eukaryota</taxon>
        <taxon>Metazoa</taxon>
        <taxon>Spiralia</taxon>
        <taxon>Lophotrochozoa</taxon>
        <taxon>Mollusca</taxon>
        <taxon>Bivalvia</taxon>
        <taxon>Autobranchia</taxon>
        <taxon>Heteroconchia</taxon>
        <taxon>Euheterodonta</taxon>
        <taxon>Imparidentia</taxon>
        <taxon>Neoheterodontei</taxon>
        <taxon>Myida</taxon>
        <taxon>Dreissenoidea</taxon>
        <taxon>Dreissenidae</taxon>
        <taxon>Dreissena</taxon>
    </lineage>
</organism>
<dbReference type="Proteomes" id="UP000828390">
    <property type="component" value="Unassembled WGS sequence"/>
</dbReference>
<comment type="caution">
    <text evidence="1">The sequence shown here is derived from an EMBL/GenBank/DDBJ whole genome shotgun (WGS) entry which is preliminary data.</text>
</comment>
<accession>A0A9D4JL39</accession>
<keyword evidence="2" id="KW-1185">Reference proteome</keyword>
<proteinExistence type="predicted"/>
<name>A0A9D4JL39_DREPO</name>
<gene>
    <name evidence="1" type="ORF">DPMN_139783</name>
</gene>
<evidence type="ECO:0000313" key="1">
    <source>
        <dbReference type="EMBL" id="KAH3811372.1"/>
    </source>
</evidence>
<protein>
    <submittedName>
        <fullName evidence="1">Uncharacterized protein</fullName>
    </submittedName>
</protein>
<reference evidence="1" key="2">
    <citation type="submission" date="2020-11" db="EMBL/GenBank/DDBJ databases">
        <authorList>
            <person name="McCartney M.A."/>
            <person name="Auch B."/>
            <person name="Kono T."/>
            <person name="Mallez S."/>
            <person name="Becker A."/>
            <person name="Gohl D.M."/>
            <person name="Silverstein K.A.T."/>
            <person name="Koren S."/>
            <person name="Bechman K.B."/>
            <person name="Herman A."/>
            <person name="Abrahante J.E."/>
            <person name="Garbe J."/>
        </authorList>
    </citation>
    <scope>NUCLEOTIDE SEQUENCE</scope>
    <source>
        <strain evidence="1">Duluth1</strain>
        <tissue evidence="1">Whole animal</tissue>
    </source>
</reference>
<evidence type="ECO:0000313" key="2">
    <source>
        <dbReference type="Proteomes" id="UP000828390"/>
    </source>
</evidence>
<dbReference type="AlphaFoldDB" id="A0A9D4JL39"/>